<gene>
    <name evidence="1" type="ORF">Patl1_35126</name>
</gene>
<comment type="caution">
    <text evidence="1">The sequence shown here is derived from an EMBL/GenBank/DDBJ whole genome shotgun (WGS) entry which is preliminary data.</text>
</comment>
<accession>A0ACC0ZQ46</accession>
<evidence type="ECO:0000313" key="2">
    <source>
        <dbReference type="Proteomes" id="UP001164250"/>
    </source>
</evidence>
<evidence type="ECO:0000313" key="1">
    <source>
        <dbReference type="EMBL" id="KAJ0074892.1"/>
    </source>
</evidence>
<organism evidence="1 2">
    <name type="scientific">Pistacia atlantica</name>
    <dbReference type="NCBI Taxonomy" id="434234"/>
    <lineage>
        <taxon>Eukaryota</taxon>
        <taxon>Viridiplantae</taxon>
        <taxon>Streptophyta</taxon>
        <taxon>Embryophyta</taxon>
        <taxon>Tracheophyta</taxon>
        <taxon>Spermatophyta</taxon>
        <taxon>Magnoliopsida</taxon>
        <taxon>eudicotyledons</taxon>
        <taxon>Gunneridae</taxon>
        <taxon>Pentapetalae</taxon>
        <taxon>rosids</taxon>
        <taxon>malvids</taxon>
        <taxon>Sapindales</taxon>
        <taxon>Anacardiaceae</taxon>
        <taxon>Pistacia</taxon>
    </lineage>
</organism>
<name>A0ACC0ZQ46_9ROSI</name>
<keyword evidence="2" id="KW-1185">Reference proteome</keyword>
<sequence length="49" mass="5345">MTQNFTTLGKSIKLGANRMGYDGTNSCWADGERSNSSSLSCKTFDQFST</sequence>
<dbReference type="EMBL" id="CM047910">
    <property type="protein sequence ID" value="KAJ0074892.1"/>
    <property type="molecule type" value="Genomic_DNA"/>
</dbReference>
<proteinExistence type="predicted"/>
<protein>
    <submittedName>
        <fullName evidence="1">Uncharacterized protein</fullName>
    </submittedName>
</protein>
<reference evidence="2" key="1">
    <citation type="journal article" date="2023" name="G3 (Bethesda)">
        <title>Genome assembly and association tests identify interacting loci associated with vigor, precocity, and sex in interspecific pistachio rootstocks.</title>
        <authorList>
            <person name="Palmer W."/>
            <person name="Jacygrad E."/>
            <person name="Sagayaradj S."/>
            <person name="Cavanaugh K."/>
            <person name="Han R."/>
            <person name="Bertier L."/>
            <person name="Beede B."/>
            <person name="Kafkas S."/>
            <person name="Golino D."/>
            <person name="Preece J."/>
            <person name="Michelmore R."/>
        </authorList>
    </citation>
    <scope>NUCLEOTIDE SEQUENCE [LARGE SCALE GENOMIC DNA]</scope>
</reference>
<dbReference type="Proteomes" id="UP001164250">
    <property type="component" value="Chromosome 15"/>
</dbReference>